<dbReference type="EMBL" id="JADBDZ010000001">
    <property type="protein sequence ID" value="MBE1537521.1"/>
    <property type="molecule type" value="Genomic_DNA"/>
</dbReference>
<keyword evidence="3" id="KW-1185">Reference proteome</keyword>
<protein>
    <submittedName>
        <fullName evidence="2">Uncharacterized protein</fullName>
    </submittedName>
</protein>
<feature type="compositionally biased region" description="Basic residues" evidence="1">
    <location>
        <begin position="60"/>
        <end position="78"/>
    </location>
</feature>
<feature type="compositionally biased region" description="Basic and acidic residues" evidence="1">
    <location>
        <begin position="124"/>
        <end position="147"/>
    </location>
</feature>
<comment type="caution">
    <text evidence="2">The sequence shown here is derived from an EMBL/GenBank/DDBJ whole genome shotgun (WGS) entry which is preliminary data.</text>
</comment>
<reference evidence="2 3" key="1">
    <citation type="submission" date="2020-10" db="EMBL/GenBank/DDBJ databases">
        <title>Sequencing the genomes of 1000 actinobacteria strains.</title>
        <authorList>
            <person name="Klenk H.-P."/>
        </authorList>
    </citation>
    <scope>NUCLEOTIDE SEQUENCE [LARGE SCALE GENOMIC DNA]</scope>
    <source>
        <strain evidence="2 3">DSM 46744</strain>
    </source>
</reference>
<name>A0ABR9K3U0_9ACTN</name>
<feature type="compositionally biased region" description="Gly residues" evidence="1">
    <location>
        <begin position="170"/>
        <end position="179"/>
    </location>
</feature>
<evidence type="ECO:0000313" key="2">
    <source>
        <dbReference type="EMBL" id="MBE1537521.1"/>
    </source>
</evidence>
<feature type="compositionally biased region" description="Basic and acidic residues" evidence="1">
    <location>
        <begin position="79"/>
        <end position="98"/>
    </location>
</feature>
<evidence type="ECO:0000256" key="1">
    <source>
        <dbReference type="SAM" id="MobiDB-lite"/>
    </source>
</evidence>
<accession>A0ABR9K3U0</accession>
<sequence>MSQGPRGACTFTGPGSAAIPYCVVAAETGVGRSTGRLRVTGAWPVRVGPVAHLLSGTGRRVARTRTAGRGRAPRRHPRDVRENARRPEGSRPPRRDRGLAGAGVRPGSDRRRGTIAGSRGVRRAGGDRTDAEPDRERRGRSGAERAGRSGPAASGTAPPARPRGSAGAAGACGAGGRGRAGCSRADGRDGPVRPRARGVPPRTASAAGVGERRAPGRCAPGTPSAAPEGPRPMPAVRRIPASPRRGPGALPPRDPSVHSLSPTRCVKYPQVMHA</sequence>
<evidence type="ECO:0000313" key="3">
    <source>
        <dbReference type="Proteomes" id="UP000627838"/>
    </source>
</evidence>
<feature type="region of interest" description="Disordered" evidence="1">
    <location>
        <begin position="56"/>
        <end position="263"/>
    </location>
</feature>
<proteinExistence type="predicted"/>
<feature type="compositionally biased region" description="Low complexity" evidence="1">
    <location>
        <begin position="148"/>
        <end position="169"/>
    </location>
</feature>
<dbReference type="Proteomes" id="UP000627838">
    <property type="component" value="Unassembled WGS sequence"/>
</dbReference>
<organism evidence="2 3">
    <name type="scientific">Actinomadura algeriensis</name>
    <dbReference type="NCBI Taxonomy" id="1679523"/>
    <lineage>
        <taxon>Bacteria</taxon>
        <taxon>Bacillati</taxon>
        <taxon>Actinomycetota</taxon>
        <taxon>Actinomycetes</taxon>
        <taxon>Streptosporangiales</taxon>
        <taxon>Thermomonosporaceae</taxon>
        <taxon>Actinomadura</taxon>
    </lineage>
</organism>
<gene>
    <name evidence="2" type="ORF">H4W34_007354</name>
</gene>